<dbReference type="EMBL" id="JBHLXP010000005">
    <property type="protein sequence ID" value="MFC0050351.1"/>
    <property type="molecule type" value="Genomic_DNA"/>
</dbReference>
<dbReference type="PANTHER" id="PTHR12532:SF6">
    <property type="entry name" value="TRANSCRIPTIONAL REGULATORY PROTEIN YEBC-RELATED"/>
    <property type="match status" value="1"/>
</dbReference>
<dbReference type="NCBIfam" id="NF001030">
    <property type="entry name" value="PRK00110.1"/>
    <property type="match status" value="1"/>
</dbReference>
<dbReference type="SUPFAM" id="SSF75625">
    <property type="entry name" value="YebC-like"/>
    <property type="match status" value="1"/>
</dbReference>
<dbReference type="InterPro" id="IPR026564">
    <property type="entry name" value="Transcrip_reg_TACO1-like_dom3"/>
</dbReference>
<keyword evidence="2 6" id="KW-0963">Cytoplasm</keyword>
<comment type="subcellular location">
    <subcellularLocation>
        <location evidence="6">Cytoplasm</location>
    </subcellularLocation>
</comment>
<dbReference type="PANTHER" id="PTHR12532">
    <property type="entry name" value="TRANSLATIONAL ACTIVATOR OF CYTOCHROME C OXIDASE 1"/>
    <property type="match status" value="1"/>
</dbReference>
<dbReference type="Pfam" id="PF20772">
    <property type="entry name" value="TACO1_YebC_N"/>
    <property type="match status" value="1"/>
</dbReference>
<comment type="similarity">
    <text evidence="1 6">Belongs to the TACO1 family.</text>
</comment>
<sequence length="247" mass="26987">MAGHSKWANMKHRKARQDAKKVKIFTKLIRELTVAAKQGPDPDGNPRLRTAIAKALVNNLSRDVIDRAVKRGAGDSDGENFEELVYEGYGPNGVAIIVETLTDNHKRTVQDVRSAFTKYGGNLGTNGSVSYLFSRQGMLSFAPGVNEDQLMELALDAGADDVVMHDDGSAEVLTTPEAFVDVKERLEQAGLVAEHAEVSLVPSTKAEIDADTVVKFFKLIDMLEDFDDVQNVYHNADIADDVLALVE</sequence>
<dbReference type="HAMAP" id="MF_00693">
    <property type="entry name" value="Transcrip_reg_TACO1"/>
    <property type="match status" value="1"/>
</dbReference>
<keyword evidence="10" id="KW-1185">Reference proteome</keyword>
<evidence type="ECO:0000313" key="9">
    <source>
        <dbReference type="EMBL" id="MFC0050351.1"/>
    </source>
</evidence>
<organism evidence="9 10">
    <name type="scientific">Rheinheimera tilapiae</name>
    <dbReference type="NCBI Taxonomy" id="875043"/>
    <lineage>
        <taxon>Bacteria</taxon>
        <taxon>Pseudomonadati</taxon>
        <taxon>Pseudomonadota</taxon>
        <taxon>Gammaproteobacteria</taxon>
        <taxon>Chromatiales</taxon>
        <taxon>Chromatiaceae</taxon>
        <taxon>Rheinheimera</taxon>
    </lineage>
</organism>
<dbReference type="Proteomes" id="UP001589813">
    <property type="component" value="Unassembled WGS sequence"/>
</dbReference>
<keyword evidence="4 6" id="KW-0238">DNA-binding</keyword>
<name>A0ABV6BHL1_9GAMM</name>
<accession>A0ABV6BHL1</accession>
<evidence type="ECO:0000256" key="2">
    <source>
        <dbReference type="ARBA" id="ARBA00022490"/>
    </source>
</evidence>
<dbReference type="InterPro" id="IPR049083">
    <property type="entry name" value="TACO1_YebC_N"/>
</dbReference>
<comment type="caution">
    <text evidence="9">The sequence shown here is derived from an EMBL/GenBank/DDBJ whole genome shotgun (WGS) entry which is preliminary data.</text>
</comment>
<protein>
    <recommendedName>
        <fullName evidence="6">Probable transcriptional regulatory protein ACFFJP_18815</fullName>
    </recommendedName>
</protein>
<evidence type="ECO:0000256" key="1">
    <source>
        <dbReference type="ARBA" id="ARBA00008724"/>
    </source>
</evidence>
<evidence type="ECO:0000259" key="7">
    <source>
        <dbReference type="Pfam" id="PF01709"/>
    </source>
</evidence>
<gene>
    <name evidence="9" type="ORF">ACFFJP_18815</name>
</gene>
<dbReference type="InterPro" id="IPR048300">
    <property type="entry name" value="TACO1_YebC-like_2nd/3rd_dom"/>
</dbReference>
<dbReference type="NCBIfam" id="NF009044">
    <property type="entry name" value="PRK12378.1"/>
    <property type="match status" value="1"/>
</dbReference>
<dbReference type="RefSeq" id="WP_377248476.1">
    <property type="nucleotide sequence ID" value="NZ_JBHLXP010000005.1"/>
</dbReference>
<evidence type="ECO:0000256" key="3">
    <source>
        <dbReference type="ARBA" id="ARBA00023015"/>
    </source>
</evidence>
<dbReference type="GO" id="GO:0003677">
    <property type="term" value="F:DNA binding"/>
    <property type="evidence" value="ECO:0007669"/>
    <property type="project" value="UniProtKB-KW"/>
</dbReference>
<dbReference type="InterPro" id="IPR029072">
    <property type="entry name" value="YebC-like"/>
</dbReference>
<dbReference type="Pfam" id="PF01709">
    <property type="entry name" value="Transcrip_reg"/>
    <property type="match status" value="1"/>
</dbReference>
<dbReference type="InterPro" id="IPR017856">
    <property type="entry name" value="Integrase-like_N"/>
</dbReference>
<keyword evidence="5 6" id="KW-0804">Transcription</keyword>
<evidence type="ECO:0000256" key="6">
    <source>
        <dbReference type="HAMAP-Rule" id="MF_00693"/>
    </source>
</evidence>
<evidence type="ECO:0000256" key="4">
    <source>
        <dbReference type="ARBA" id="ARBA00023125"/>
    </source>
</evidence>
<evidence type="ECO:0000256" key="5">
    <source>
        <dbReference type="ARBA" id="ARBA00023163"/>
    </source>
</evidence>
<dbReference type="NCBIfam" id="TIGR01033">
    <property type="entry name" value="YebC/PmpR family DNA-binding transcriptional regulator"/>
    <property type="match status" value="1"/>
</dbReference>
<reference evidence="9 10" key="1">
    <citation type="submission" date="2024-09" db="EMBL/GenBank/DDBJ databases">
        <authorList>
            <person name="Sun Q."/>
            <person name="Mori K."/>
        </authorList>
    </citation>
    <scope>NUCLEOTIDE SEQUENCE [LARGE SCALE GENOMIC DNA]</scope>
    <source>
        <strain evidence="9 10">KCTC 23315</strain>
    </source>
</reference>
<evidence type="ECO:0000313" key="10">
    <source>
        <dbReference type="Proteomes" id="UP001589813"/>
    </source>
</evidence>
<dbReference type="InterPro" id="IPR002876">
    <property type="entry name" value="Transcrip_reg_TACO1-like"/>
</dbReference>
<dbReference type="Gene3D" id="1.10.10.200">
    <property type="match status" value="1"/>
</dbReference>
<feature type="domain" description="TACO1/YebC-like N-terminal" evidence="8">
    <location>
        <begin position="5"/>
        <end position="74"/>
    </location>
</feature>
<dbReference type="Gene3D" id="3.30.70.980">
    <property type="match status" value="2"/>
</dbReference>
<proteinExistence type="inferred from homology"/>
<keyword evidence="3 6" id="KW-0805">Transcription regulation</keyword>
<evidence type="ECO:0000259" key="8">
    <source>
        <dbReference type="Pfam" id="PF20772"/>
    </source>
</evidence>
<feature type="domain" description="TACO1/YebC-like second and third" evidence="7">
    <location>
        <begin position="81"/>
        <end position="236"/>
    </location>
</feature>